<proteinExistence type="predicted"/>
<keyword evidence="2" id="KW-1185">Reference proteome</keyword>
<feature type="non-terminal residue" evidence="1">
    <location>
        <position position="77"/>
    </location>
</feature>
<organism evidence="1 2">
    <name type="scientific">Iphiclides podalirius</name>
    <name type="common">scarce swallowtail</name>
    <dbReference type="NCBI Taxonomy" id="110791"/>
    <lineage>
        <taxon>Eukaryota</taxon>
        <taxon>Metazoa</taxon>
        <taxon>Ecdysozoa</taxon>
        <taxon>Arthropoda</taxon>
        <taxon>Hexapoda</taxon>
        <taxon>Insecta</taxon>
        <taxon>Pterygota</taxon>
        <taxon>Neoptera</taxon>
        <taxon>Endopterygota</taxon>
        <taxon>Lepidoptera</taxon>
        <taxon>Glossata</taxon>
        <taxon>Ditrysia</taxon>
        <taxon>Papilionoidea</taxon>
        <taxon>Papilionidae</taxon>
        <taxon>Papilioninae</taxon>
        <taxon>Iphiclides</taxon>
    </lineage>
</organism>
<dbReference type="Proteomes" id="UP000837857">
    <property type="component" value="Chromosome 15"/>
</dbReference>
<dbReference type="EMBL" id="OW152827">
    <property type="protein sequence ID" value="CAH2043388.1"/>
    <property type="molecule type" value="Genomic_DNA"/>
</dbReference>
<accession>A0ABN8I0A6</accession>
<evidence type="ECO:0000313" key="2">
    <source>
        <dbReference type="Proteomes" id="UP000837857"/>
    </source>
</evidence>
<gene>
    <name evidence="1" type="ORF">IPOD504_LOCUS4272</name>
</gene>
<sequence length="77" mass="8735">MLAVSQHTDARQTHAVRAKLLQNRTKGPSAVEVRRLTTCRLVVLQFELKLKQFAMRGRTAVRMYTGRDSGRLIAVLN</sequence>
<evidence type="ECO:0000313" key="1">
    <source>
        <dbReference type="EMBL" id="CAH2043388.1"/>
    </source>
</evidence>
<name>A0ABN8I0A6_9NEOP</name>
<reference evidence="1" key="1">
    <citation type="submission" date="2022-03" db="EMBL/GenBank/DDBJ databases">
        <authorList>
            <person name="Martin H S."/>
        </authorList>
    </citation>
    <scope>NUCLEOTIDE SEQUENCE</scope>
</reference>
<protein>
    <submittedName>
        <fullName evidence="1">Uncharacterized protein</fullName>
    </submittedName>
</protein>